<keyword evidence="1" id="KW-0732">Signal</keyword>
<dbReference type="PANTHER" id="PTHR32208">
    <property type="entry name" value="SECRETED PROTEIN-RELATED"/>
    <property type="match status" value="1"/>
</dbReference>
<dbReference type="CDD" id="cd02851">
    <property type="entry name" value="E_set_GO_C"/>
    <property type="match status" value="1"/>
</dbReference>
<dbReference type="InterPro" id="IPR037293">
    <property type="entry name" value="Gal_Oxidase_central_sf"/>
</dbReference>
<organism evidence="4 5">
    <name type="scientific">Ficus carica</name>
    <name type="common">Common fig</name>
    <dbReference type="NCBI Taxonomy" id="3494"/>
    <lineage>
        <taxon>Eukaryota</taxon>
        <taxon>Viridiplantae</taxon>
        <taxon>Streptophyta</taxon>
        <taxon>Embryophyta</taxon>
        <taxon>Tracheophyta</taxon>
        <taxon>Spermatophyta</taxon>
        <taxon>Magnoliopsida</taxon>
        <taxon>eudicotyledons</taxon>
        <taxon>Gunneridae</taxon>
        <taxon>Pentapetalae</taxon>
        <taxon>rosids</taxon>
        <taxon>fabids</taxon>
        <taxon>Rosales</taxon>
        <taxon>Moraceae</taxon>
        <taxon>Ficeae</taxon>
        <taxon>Ficus</taxon>
    </lineage>
</organism>
<dbReference type="Pfam" id="PF07250">
    <property type="entry name" value="Glyoxal_oxid_N"/>
    <property type="match status" value="1"/>
</dbReference>
<dbReference type="Proteomes" id="UP001187192">
    <property type="component" value="Unassembled WGS sequence"/>
</dbReference>
<reference evidence="4" key="1">
    <citation type="submission" date="2023-07" db="EMBL/GenBank/DDBJ databases">
        <title>draft genome sequence of fig (Ficus carica).</title>
        <authorList>
            <person name="Takahashi T."/>
            <person name="Nishimura K."/>
        </authorList>
    </citation>
    <scope>NUCLEOTIDE SEQUENCE</scope>
</reference>
<evidence type="ECO:0000259" key="3">
    <source>
        <dbReference type="Pfam" id="PF09118"/>
    </source>
</evidence>
<feature type="domain" description="Galactose oxidase-like Early set" evidence="3">
    <location>
        <begin position="399"/>
        <end position="501"/>
    </location>
</feature>
<dbReference type="Gene3D" id="2.130.10.80">
    <property type="entry name" value="Galactose oxidase/kelch, beta-propeller"/>
    <property type="match status" value="1"/>
</dbReference>
<dbReference type="InterPro" id="IPR013783">
    <property type="entry name" value="Ig-like_fold"/>
</dbReference>
<keyword evidence="5" id="KW-1185">Reference proteome</keyword>
<accession>A0AA88EGV9</accession>
<dbReference type="InterPro" id="IPR015202">
    <property type="entry name" value="GO-like_E_set"/>
</dbReference>
<dbReference type="AlphaFoldDB" id="A0AA88EGV9"/>
<protein>
    <recommendedName>
        <fullName evidence="6">Galactose oxidase</fullName>
    </recommendedName>
</protein>
<sequence>MHMQLLRNNKVVIYDRTDFGPSNLSLGSGRCRFDPSDTALQYDCTAHSVLYDVVLNAFRPLMLLTDSWCSSGSVLPNGTLVQIGGFNDGDHVIRTFSPCLDEDNCDWIETPNYLARRRWYASNQVLSDGRIIVVGGRRQFNYEFYPKNPENPSLLGLHFLRQTSDLDENNLYPFLQLLPDGNLFIFANTRSISFNYHRNRIIKEFPPIPGGDPRNYPSSGSSVLLPLDENKSNLEAEIMVCGGAPRGAHQMALEGTFVEALISCGRLVVTNYQNPNWVMEDMPMPRAMGDMVILPSGDIIIINGVGRGTAGWELGQDPVMAPVIYYPTADQGHRFTILEPSSRPRLYHSTAILLPNGQVLVGGSNPHVYYNFTGVDYPTELSLDAFSPPYLSVDYEPVRPKIIAVTRVLVYGQFFSVVFSVAECNTTNAVSISLIAPSFTTHSFGMNQRMVVMKLARVVQVARFAYNTSVISPSTAEIAPPGYYMLFVVHAGIPSLGAWVKLM</sequence>
<evidence type="ECO:0008006" key="6">
    <source>
        <dbReference type="Google" id="ProtNLM"/>
    </source>
</evidence>
<dbReference type="EMBL" id="BTGU01000585">
    <property type="protein sequence ID" value="GMN68279.1"/>
    <property type="molecule type" value="Genomic_DNA"/>
</dbReference>
<name>A0AA88EGV9_FICCA</name>
<gene>
    <name evidence="4" type="ORF">TIFTF001_037334</name>
</gene>
<dbReference type="InterPro" id="IPR011043">
    <property type="entry name" value="Gal_Oxase/kelch_b-propeller"/>
</dbReference>
<comment type="caution">
    <text evidence="4">The sequence shown here is derived from an EMBL/GenBank/DDBJ whole genome shotgun (WGS) entry which is preliminary data.</text>
</comment>
<evidence type="ECO:0000259" key="2">
    <source>
        <dbReference type="Pfam" id="PF07250"/>
    </source>
</evidence>
<evidence type="ECO:0000313" key="4">
    <source>
        <dbReference type="EMBL" id="GMN68279.1"/>
    </source>
</evidence>
<dbReference type="Gene3D" id="2.60.40.10">
    <property type="entry name" value="Immunoglobulins"/>
    <property type="match status" value="1"/>
</dbReference>
<dbReference type="SUPFAM" id="SSF81296">
    <property type="entry name" value="E set domains"/>
    <property type="match status" value="1"/>
</dbReference>
<evidence type="ECO:0000256" key="1">
    <source>
        <dbReference type="ARBA" id="ARBA00022729"/>
    </source>
</evidence>
<dbReference type="Pfam" id="PF09118">
    <property type="entry name" value="GO-like_E_set"/>
    <property type="match status" value="1"/>
</dbReference>
<dbReference type="InterPro" id="IPR014756">
    <property type="entry name" value="Ig_E-set"/>
</dbReference>
<dbReference type="SUPFAM" id="SSF50965">
    <property type="entry name" value="Galactose oxidase, central domain"/>
    <property type="match status" value="1"/>
</dbReference>
<proteinExistence type="predicted"/>
<dbReference type="PANTHER" id="PTHR32208:SF71">
    <property type="entry name" value="GLYOXAL OXIDASE-RELATED PROTEIN"/>
    <property type="match status" value="1"/>
</dbReference>
<evidence type="ECO:0000313" key="5">
    <source>
        <dbReference type="Proteomes" id="UP001187192"/>
    </source>
</evidence>
<dbReference type="Gramene" id="FCD_00011915-RA">
    <property type="protein sequence ID" value="FCD_00011915-RA:cds"/>
    <property type="gene ID" value="FCD_00011915"/>
</dbReference>
<dbReference type="InterPro" id="IPR009880">
    <property type="entry name" value="Glyoxal_oxidase_N"/>
</dbReference>
<feature type="domain" description="Glyoxal oxidase N-terminal" evidence="2">
    <location>
        <begin position="1"/>
        <end position="390"/>
    </location>
</feature>